<evidence type="ECO:0000256" key="4">
    <source>
        <dbReference type="PIRNR" id="PIRNR000441"/>
    </source>
</evidence>
<evidence type="ECO:0000313" key="5">
    <source>
        <dbReference type="EMBL" id="OWY30964.1"/>
    </source>
</evidence>
<keyword evidence="3 4" id="KW-0012">Acyltransferase</keyword>
<dbReference type="InterPro" id="IPR045304">
    <property type="entry name" value="LbH_SAT"/>
</dbReference>
<dbReference type="InterPro" id="IPR001451">
    <property type="entry name" value="Hexapep"/>
</dbReference>
<comment type="catalytic activity">
    <reaction evidence="4">
        <text>L-serine + acetyl-CoA = O-acetyl-L-serine + CoA</text>
        <dbReference type="Rhea" id="RHEA:24560"/>
        <dbReference type="ChEBI" id="CHEBI:33384"/>
        <dbReference type="ChEBI" id="CHEBI:57287"/>
        <dbReference type="ChEBI" id="CHEBI:57288"/>
        <dbReference type="ChEBI" id="CHEBI:58340"/>
        <dbReference type="EC" id="2.3.1.30"/>
    </reaction>
</comment>
<dbReference type="Pfam" id="PF00132">
    <property type="entry name" value="Hexapep"/>
    <property type="match status" value="1"/>
</dbReference>
<reference evidence="5 6" key="1">
    <citation type="submission" date="2017-06" db="EMBL/GenBank/DDBJ databases">
        <title>Herbaspirillum phytohormonus sp. nov., isolated from the root nodule of Robinia pseudoacacia in lead-zinc mine.</title>
        <authorList>
            <person name="Fan M."/>
            <person name="Lin Y."/>
        </authorList>
    </citation>
    <scope>NUCLEOTIDE SEQUENCE [LARGE SCALE GENOMIC DNA]</scope>
    <source>
        <strain evidence="5 6">HZ10</strain>
    </source>
</reference>
<comment type="similarity">
    <text evidence="1 4">Belongs to the transferase hexapeptide repeat family.</text>
</comment>
<evidence type="ECO:0000256" key="1">
    <source>
        <dbReference type="ARBA" id="ARBA00007274"/>
    </source>
</evidence>
<gene>
    <name evidence="5" type="ORF">CEJ42_02535</name>
</gene>
<keyword evidence="2 4" id="KW-0808">Transferase</keyword>
<evidence type="ECO:0000256" key="2">
    <source>
        <dbReference type="ARBA" id="ARBA00022679"/>
    </source>
</evidence>
<dbReference type="GO" id="GO:0005737">
    <property type="term" value="C:cytoplasm"/>
    <property type="evidence" value="ECO:0007669"/>
    <property type="project" value="InterPro"/>
</dbReference>
<accession>A0A246WVA4</accession>
<dbReference type="EC" id="2.3.1.30" evidence="4"/>
<dbReference type="EMBL" id="NJGU01000001">
    <property type="protein sequence ID" value="OWY30964.1"/>
    <property type="molecule type" value="Genomic_DNA"/>
</dbReference>
<comment type="caution">
    <text evidence="5">The sequence shown here is derived from an EMBL/GenBank/DDBJ whole genome shotgun (WGS) entry which is preliminary data.</text>
</comment>
<dbReference type="InterPro" id="IPR005881">
    <property type="entry name" value="Ser_O-AcTrfase"/>
</dbReference>
<dbReference type="GO" id="GO:0006535">
    <property type="term" value="P:cysteine biosynthetic process from serine"/>
    <property type="evidence" value="ECO:0007669"/>
    <property type="project" value="InterPro"/>
</dbReference>
<protein>
    <recommendedName>
        <fullName evidence="4">Serine acetyltransferase</fullName>
        <ecNumber evidence="4">2.3.1.30</ecNumber>
    </recommendedName>
</protein>
<dbReference type="CDD" id="cd03354">
    <property type="entry name" value="LbH_SAT"/>
    <property type="match status" value="1"/>
</dbReference>
<evidence type="ECO:0000256" key="3">
    <source>
        <dbReference type="ARBA" id="ARBA00023315"/>
    </source>
</evidence>
<dbReference type="PIRSF" id="PIRSF000441">
    <property type="entry name" value="CysE"/>
    <property type="match status" value="1"/>
</dbReference>
<dbReference type="AlphaFoldDB" id="A0A246WVA4"/>
<name>A0A246WVA4_9BURK</name>
<dbReference type="PANTHER" id="PTHR42811">
    <property type="entry name" value="SERINE ACETYLTRANSFERASE"/>
    <property type="match status" value="1"/>
</dbReference>
<dbReference type="GO" id="GO:0009001">
    <property type="term" value="F:serine O-acetyltransferase activity"/>
    <property type="evidence" value="ECO:0007669"/>
    <property type="project" value="UniProtKB-EC"/>
</dbReference>
<organism evidence="5 6">
    <name type="scientific">Herbaspirillum robiniae</name>
    <dbReference type="NCBI Taxonomy" id="2014887"/>
    <lineage>
        <taxon>Bacteria</taxon>
        <taxon>Pseudomonadati</taxon>
        <taxon>Pseudomonadota</taxon>
        <taxon>Betaproteobacteria</taxon>
        <taxon>Burkholderiales</taxon>
        <taxon>Oxalobacteraceae</taxon>
        <taxon>Herbaspirillum</taxon>
    </lineage>
</organism>
<dbReference type="InterPro" id="IPR011004">
    <property type="entry name" value="Trimer_LpxA-like_sf"/>
</dbReference>
<dbReference type="Proteomes" id="UP000197596">
    <property type="component" value="Unassembled WGS sequence"/>
</dbReference>
<proteinExistence type="inferred from homology"/>
<evidence type="ECO:0000313" key="6">
    <source>
        <dbReference type="Proteomes" id="UP000197596"/>
    </source>
</evidence>
<dbReference type="RefSeq" id="WP_088749930.1">
    <property type="nucleotide sequence ID" value="NZ_NJGU01000001.1"/>
</dbReference>
<dbReference type="Gene3D" id="2.160.10.10">
    <property type="entry name" value="Hexapeptide repeat proteins"/>
    <property type="match status" value="1"/>
</dbReference>
<dbReference type="SUPFAM" id="SSF51161">
    <property type="entry name" value="Trimeric LpxA-like enzymes"/>
    <property type="match status" value="1"/>
</dbReference>
<sequence length="181" mass="20003">MSRDPDWEADLLRYNMRRPFLREQSIWAVWVYRWGRRIEARPPGLQKKLFNALYWIAFRLVETAFGISLPRTAQIGPGLRIWHFGNIFLHGEVVIGSGCTLRQGVTIGNRREGGAVPVIGDDVEFGAYAQVLGAVHVGDGARIGALSVVLDDVPAGATAVGAPARIVARQVPELKIDFNKD</sequence>